<feature type="region of interest" description="Disordered" evidence="1">
    <location>
        <begin position="441"/>
        <end position="524"/>
    </location>
</feature>
<reference evidence="2 3" key="1">
    <citation type="submission" date="2018-08" db="EMBL/GenBank/DDBJ databases">
        <title>Genome and evolution of the arbuscular mycorrhizal fungus Diversispora epigaea (formerly Glomus versiforme) and its bacterial endosymbionts.</title>
        <authorList>
            <person name="Sun X."/>
            <person name="Fei Z."/>
            <person name="Harrison M."/>
        </authorList>
    </citation>
    <scope>NUCLEOTIDE SEQUENCE [LARGE SCALE GENOMIC DNA]</scope>
    <source>
        <strain evidence="2 3">IT104</strain>
    </source>
</reference>
<organism evidence="2 3">
    <name type="scientific">Diversispora epigaea</name>
    <dbReference type="NCBI Taxonomy" id="1348612"/>
    <lineage>
        <taxon>Eukaryota</taxon>
        <taxon>Fungi</taxon>
        <taxon>Fungi incertae sedis</taxon>
        <taxon>Mucoromycota</taxon>
        <taxon>Glomeromycotina</taxon>
        <taxon>Glomeromycetes</taxon>
        <taxon>Diversisporales</taxon>
        <taxon>Diversisporaceae</taxon>
        <taxon>Diversispora</taxon>
    </lineage>
</organism>
<accession>A0A397JE39</accession>
<dbReference type="OrthoDB" id="2434015at2759"/>
<evidence type="ECO:0000256" key="1">
    <source>
        <dbReference type="SAM" id="MobiDB-lite"/>
    </source>
</evidence>
<feature type="compositionally biased region" description="Low complexity" evidence="1">
    <location>
        <begin position="478"/>
        <end position="491"/>
    </location>
</feature>
<feature type="compositionally biased region" description="Polar residues" evidence="1">
    <location>
        <begin position="465"/>
        <end position="477"/>
    </location>
</feature>
<evidence type="ECO:0000313" key="3">
    <source>
        <dbReference type="Proteomes" id="UP000266861"/>
    </source>
</evidence>
<protein>
    <submittedName>
        <fullName evidence="2">Uncharacterized protein</fullName>
    </submittedName>
</protein>
<evidence type="ECO:0000313" key="2">
    <source>
        <dbReference type="EMBL" id="RHZ84226.1"/>
    </source>
</evidence>
<dbReference type="AlphaFoldDB" id="A0A397JE39"/>
<comment type="caution">
    <text evidence="2">The sequence shown here is derived from an EMBL/GenBank/DDBJ whole genome shotgun (WGS) entry which is preliminary data.</text>
</comment>
<gene>
    <name evidence="2" type="ORF">Glove_84g176</name>
</gene>
<keyword evidence="3" id="KW-1185">Reference proteome</keyword>
<dbReference type="Proteomes" id="UP000266861">
    <property type="component" value="Unassembled WGS sequence"/>
</dbReference>
<dbReference type="EMBL" id="PQFF01000080">
    <property type="protein sequence ID" value="RHZ84226.1"/>
    <property type="molecule type" value="Genomic_DNA"/>
</dbReference>
<sequence>MFELIINEYLENTKCKDWTIIGILKYIESKSQMSTDIIETLKTEIYSALQNFRDSHNIHIHENAKNKARKFLTSFDKLFSSANVNNFIDELELKDEKREFHLTVRRNVTSSNTLQALEEHRSTRKEIEEIRNTNVNEIAISVDDESGQDNEKEKGTQELGTLDLTSESQIEKEFEPKLWVELIADRPATANPECHEEIESICDHLFGPLCKKKQPKLYESRDKWENLRNLKAPEYNNGLSYEKGDWKRILYWAGRAVRPFLDAFESEYNPIQQIDCGEREWFGDYIIPIFQGALKLNTSCRVPWGEVTVIATVRRRNQDRNILEYQLDRGHLADLLCKINQQEVVCGLGCGVPLFLSMYCTPDERKNKNTEYHDIPGSSRVDFWNSISNTINERFRTSYKDINLGVKPGAGERYFEEFSSHFWERPETSFDILHNANTSTRRRYRNRTPPSTYRGVLPIKDENNAGENPTHNNIRDFSSNNSANNTSTHNADMPALQNDSDVSMPDIRGSQSHSHMESINEEER</sequence>
<name>A0A397JE39_9GLOM</name>
<proteinExistence type="predicted"/>